<evidence type="ECO:0000256" key="1">
    <source>
        <dbReference type="SAM" id="MobiDB-lite"/>
    </source>
</evidence>
<feature type="compositionally biased region" description="Pro residues" evidence="1">
    <location>
        <begin position="420"/>
        <end position="431"/>
    </location>
</feature>
<evidence type="ECO:0000313" key="2">
    <source>
        <dbReference type="EMBL" id="TFY55045.1"/>
    </source>
</evidence>
<protein>
    <submittedName>
        <fullName evidence="2">Uncharacterized protein</fullName>
    </submittedName>
</protein>
<dbReference type="InterPro" id="IPR036537">
    <property type="entry name" value="Adaptor_Cbl_N_dom_sf"/>
</dbReference>
<feature type="compositionally biased region" description="Polar residues" evidence="1">
    <location>
        <begin position="397"/>
        <end position="407"/>
    </location>
</feature>
<dbReference type="EMBL" id="SEOQ01000959">
    <property type="protein sequence ID" value="TFY55045.1"/>
    <property type="molecule type" value="Genomic_DNA"/>
</dbReference>
<feature type="region of interest" description="Disordered" evidence="1">
    <location>
        <begin position="256"/>
        <end position="344"/>
    </location>
</feature>
<organism evidence="2 3">
    <name type="scientific">Dentipellis fragilis</name>
    <dbReference type="NCBI Taxonomy" id="205917"/>
    <lineage>
        <taxon>Eukaryota</taxon>
        <taxon>Fungi</taxon>
        <taxon>Dikarya</taxon>
        <taxon>Basidiomycota</taxon>
        <taxon>Agaricomycotina</taxon>
        <taxon>Agaricomycetes</taxon>
        <taxon>Russulales</taxon>
        <taxon>Hericiaceae</taxon>
        <taxon>Dentipellis</taxon>
    </lineage>
</organism>
<dbReference type="InterPro" id="IPR059179">
    <property type="entry name" value="MLKL-like_MCAfunc"/>
</dbReference>
<sequence length="449" mass="50418">MPDIATGRRGKTAKPSLGSLIRTFAPGSSVGDRGSSLFSNTFDTRPQAESPMMSDLMSGSTLAVLKDVAEMFDSVPYIKAAAGIVLWIIEIKDEISDLGDKWLEFVEKLNGVVAILRDLRETHKKFKSESELPKDLKHDLYRLATQLQHIRQVLQQYIIHKPAFWDKVSRIIRRAELIKQAEKCSRDLDTCLQGFMMRSLISLRMQAHRDRGVAGRHLAPLESLFSTDLATETFASSIDLGRQFDDPWSSRFVETLTNTPRNSNDHLHLPETIPFSSSSTTLHPPEEAADSRPSGPSSKRPAPSKAFRAHTHQKSRRDTEPVVLGPMPEVAHLGSLGRPSAEPDPLLTRARAEEDDEAVFQRVRAVWGLEPRPDRFQPWYPPMGPPDETPVKREGSSDAQGLSSWRSWLTDPYRDTRYITPPPQTPLPVPDSPQELFGPHWVIPDTDND</sequence>
<gene>
    <name evidence="2" type="ORF">EVG20_g9463</name>
</gene>
<accession>A0A4Y9XY61</accession>
<comment type="caution">
    <text evidence="2">The sequence shown here is derived from an EMBL/GenBank/DDBJ whole genome shotgun (WGS) entry which is preliminary data.</text>
</comment>
<evidence type="ECO:0000313" key="3">
    <source>
        <dbReference type="Proteomes" id="UP000298327"/>
    </source>
</evidence>
<dbReference type="AlphaFoldDB" id="A0A4Y9XY61"/>
<feature type="compositionally biased region" description="Pro residues" evidence="1">
    <location>
        <begin position="379"/>
        <end position="388"/>
    </location>
</feature>
<name>A0A4Y9XY61_9AGAM</name>
<reference evidence="2 3" key="1">
    <citation type="submission" date="2019-02" db="EMBL/GenBank/DDBJ databases">
        <title>Genome sequencing of the rare red list fungi Dentipellis fragilis.</title>
        <authorList>
            <person name="Buettner E."/>
            <person name="Kellner H."/>
        </authorList>
    </citation>
    <scope>NUCLEOTIDE SEQUENCE [LARGE SCALE GENOMIC DNA]</scope>
    <source>
        <strain evidence="2 3">DSM 105465</strain>
    </source>
</reference>
<dbReference type="Gene3D" id="1.20.930.20">
    <property type="entry name" value="Adaptor protein Cbl, N-terminal domain"/>
    <property type="match status" value="1"/>
</dbReference>
<dbReference type="Proteomes" id="UP000298327">
    <property type="component" value="Unassembled WGS sequence"/>
</dbReference>
<dbReference type="STRING" id="205917.A0A4Y9XY61"/>
<dbReference type="OrthoDB" id="10508416at2759"/>
<dbReference type="GO" id="GO:0007166">
    <property type="term" value="P:cell surface receptor signaling pathway"/>
    <property type="evidence" value="ECO:0007669"/>
    <property type="project" value="InterPro"/>
</dbReference>
<keyword evidence="3" id="KW-1185">Reference proteome</keyword>
<proteinExistence type="predicted"/>
<dbReference type="CDD" id="cd21037">
    <property type="entry name" value="MLKL_NTD"/>
    <property type="match status" value="1"/>
</dbReference>
<feature type="region of interest" description="Disordered" evidence="1">
    <location>
        <begin position="377"/>
        <end position="449"/>
    </location>
</feature>